<evidence type="ECO:0000313" key="3">
    <source>
        <dbReference type="Proteomes" id="UP000295560"/>
    </source>
</evidence>
<gene>
    <name evidence="2" type="ORF">EV378_5377</name>
</gene>
<dbReference type="EMBL" id="SMFZ01000002">
    <property type="protein sequence ID" value="TCK21394.1"/>
    <property type="molecule type" value="Genomic_DNA"/>
</dbReference>
<comment type="caution">
    <text evidence="2">The sequence shown here is derived from an EMBL/GenBank/DDBJ whole genome shotgun (WGS) entry which is preliminary data.</text>
</comment>
<feature type="compositionally biased region" description="Basic and acidic residues" evidence="1">
    <location>
        <begin position="46"/>
        <end position="63"/>
    </location>
</feature>
<keyword evidence="3" id="KW-1185">Reference proteome</keyword>
<feature type="region of interest" description="Disordered" evidence="1">
    <location>
        <begin position="1"/>
        <end position="180"/>
    </location>
</feature>
<accession>A0A4R1HGS8</accession>
<evidence type="ECO:0000313" key="2">
    <source>
        <dbReference type="EMBL" id="TCK21394.1"/>
    </source>
</evidence>
<organism evidence="2 3">
    <name type="scientific">Pseudonocardia endophytica</name>
    <dbReference type="NCBI Taxonomy" id="401976"/>
    <lineage>
        <taxon>Bacteria</taxon>
        <taxon>Bacillati</taxon>
        <taxon>Actinomycetota</taxon>
        <taxon>Actinomycetes</taxon>
        <taxon>Pseudonocardiales</taxon>
        <taxon>Pseudonocardiaceae</taxon>
        <taxon>Pseudonocardia</taxon>
    </lineage>
</organism>
<dbReference type="Proteomes" id="UP000295560">
    <property type="component" value="Unassembled WGS sequence"/>
</dbReference>
<feature type="compositionally biased region" description="Polar residues" evidence="1">
    <location>
        <begin position="1"/>
        <end position="12"/>
    </location>
</feature>
<feature type="compositionally biased region" description="Basic and acidic residues" evidence="1">
    <location>
        <begin position="71"/>
        <end position="93"/>
    </location>
</feature>
<name>A0A4R1HGS8_PSEEN</name>
<proteinExistence type="predicted"/>
<reference evidence="2 3" key="1">
    <citation type="submission" date="2019-03" db="EMBL/GenBank/DDBJ databases">
        <title>Sequencing the genomes of 1000 actinobacteria strains.</title>
        <authorList>
            <person name="Klenk H.-P."/>
        </authorList>
    </citation>
    <scope>NUCLEOTIDE SEQUENCE [LARGE SCALE GENOMIC DNA]</scope>
    <source>
        <strain evidence="2 3">DSM 44969</strain>
    </source>
</reference>
<protein>
    <recommendedName>
        <fullName evidence="4">DUF5709 domain-containing protein</fullName>
    </recommendedName>
</protein>
<sequence>MHTAQTRSQAELSRTELSARDADEDPDERVTAAQWKAAHDAAIAEDEQHRDVTEDDVDTRPIDAEAADQGDEARDDRAADAAESRQSDLRDEAAAEPQPLDEDVVQVPDADATARSLDRAERVLDEISYRDSAEEGDDVDRRGEELSRWHVDDQTADAGVADDDEFVDVYEGPSPGDDRL</sequence>
<evidence type="ECO:0000256" key="1">
    <source>
        <dbReference type="SAM" id="MobiDB-lite"/>
    </source>
</evidence>
<dbReference type="AlphaFoldDB" id="A0A4R1HGS8"/>
<feature type="compositionally biased region" description="Basic and acidic residues" evidence="1">
    <location>
        <begin position="116"/>
        <end position="153"/>
    </location>
</feature>
<evidence type="ECO:0008006" key="4">
    <source>
        <dbReference type="Google" id="ProtNLM"/>
    </source>
</evidence>